<evidence type="ECO:0000313" key="3">
    <source>
        <dbReference type="EMBL" id="OYQ35467.1"/>
    </source>
</evidence>
<protein>
    <submittedName>
        <fullName evidence="3">Peptidase S41</fullName>
    </submittedName>
</protein>
<proteinExistence type="predicted"/>
<accession>A0A255Z1T6</accession>
<dbReference type="InterPro" id="IPR036034">
    <property type="entry name" value="PDZ_sf"/>
</dbReference>
<keyword evidence="1" id="KW-0732">Signal</keyword>
<name>A0A255Z1T6_9FLAO</name>
<sequence>MKKICIFLVSLLIGVFLFPSCEDQDDNAVPVSDFVYKGLNLYYLWKGQVPVLADNRFGNQGELNNFLKGFSSPESLFNSLLYQRGVVDKWSVIFSDYRVLENALQGVSTSNGVEFGLRLKPGSETDVFGYVRYILPGTDAATEDIERGDLFYAVNGTPLTVSNYQSLLSSTTYTLNLADYNGGNITPNGRSVTLTRAEYAENPVYFSNTYTVDGQTFGYLMYNGFFSGYNGELNAAFGQMKSQNVTDLVLDLRYNGGGSVRTATYLASMITGQFNGQIFAKQQYNSRLQAFYESNNPAALQELFTSQLQGGEAINSLNLNRVYILTTRSTASASELIINCLKPYIDVVVIGDTTTGKNVGSVTLYDSDNFGRNNTESFYAMQPIVVRTLNKNNFGDYSQGIEPTVALPEDMGNLGEIGSTTEPLFAKAISLITGSGRRAPRQPEKTFRHLDDSRNLRRFGSEMYIEALPDAAGLNP</sequence>
<comment type="caution">
    <text evidence="3">The sequence shown here is derived from an EMBL/GenBank/DDBJ whole genome shotgun (WGS) entry which is preliminary data.</text>
</comment>
<dbReference type="InterPro" id="IPR041613">
    <property type="entry name" value="Pept_S41_N"/>
</dbReference>
<gene>
    <name evidence="3" type="ORF">CHU92_10855</name>
</gene>
<dbReference type="Pfam" id="PF18294">
    <property type="entry name" value="Pept_S41_N"/>
    <property type="match status" value="1"/>
</dbReference>
<dbReference type="CDD" id="cd07561">
    <property type="entry name" value="Peptidase_S41_CPP_like"/>
    <property type="match status" value="1"/>
</dbReference>
<dbReference type="SMART" id="SM00245">
    <property type="entry name" value="TSPc"/>
    <property type="match status" value="1"/>
</dbReference>
<evidence type="ECO:0000256" key="1">
    <source>
        <dbReference type="SAM" id="SignalP"/>
    </source>
</evidence>
<dbReference type="Gene3D" id="3.30.750.170">
    <property type="match status" value="1"/>
</dbReference>
<dbReference type="OrthoDB" id="7168509at2"/>
<dbReference type="GO" id="GO:0008236">
    <property type="term" value="F:serine-type peptidase activity"/>
    <property type="evidence" value="ECO:0007669"/>
    <property type="project" value="InterPro"/>
</dbReference>
<feature type="domain" description="PDZ" evidence="2">
    <location>
        <begin position="103"/>
        <end position="177"/>
    </location>
</feature>
<dbReference type="AlphaFoldDB" id="A0A255Z1T6"/>
<dbReference type="GO" id="GO:0006508">
    <property type="term" value="P:proteolysis"/>
    <property type="evidence" value="ECO:0007669"/>
    <property type="project" value="InterPro"/>
</dbReference>
<dbReference type="InterPro" id="IPR005151">
    <property type="entry name" value="Tail-specific_protease"/>
</dbReference>
<keyword evidence="4" id="KW-1185">Reference proteome</keyword>
<dbReference type="EMBL" id="NOXV01000282">
    <property type="protein sequence ID" value="OYQ35467.1"/>
    <property type="molecule type" value="Genomic_DNA"/>
</dbReference>
<evidence type="ECO:0000313" key="4">
    <source>
        <dbReference type="Proteomes" id="UP000216605"/>
    </source>
</evidence>
<dbReference type="SUPFAM" id="SSF50156">
    <property type="entry name" value="PDZ domain-like"/>
    <property type="match status" value="1"/>
</dbReference>
<dbReference type="InterPro" id="IPR029045">
    <property type="entry name" value="ClpP/crotonase-like_dom_sf"/>
</dbReference>
<dbReference type="SUPFAM" id="SSF52096">
    <property type="entry name" value="ClpP/crotonase"/>
    <property type="match status" value="1"/>
</dbReference>
<dbReference type="GO" id="GO:0004175">
    <property type="term" value="F:endopeptidase activity"/>
    <property type="evidence" value="ECO:0007669"/>
    <property type="project" value="TreeGrafter"/>
</dbReference>
<dbReference type="PANTHER" id="PTHR32060:SF30">
    <property type="entry name" value="CARBOXY-TERMINAL PROCESSING PROTEASE CTPA"/>
    <property type="match status" value="1"/>
</dbReference>
<dbReference type="PROSITE" id="PS50106">
    <property type="entry name" value="PDZ"/>
    <property type="match status" value="1"/>
</dbReference>
<organism evidence="3 4">
    <name type="scientific">Flavobacterium cyanobacteriorum</name>
    <dbReference type="NCBI Taxonomy" id="2022802"/>
    <lineage>
        <taxon>Bacteria</taxon>
        <taxon>Pseudomonadati</taxon>
        <taxon>Bacteroidota</taxon>
        <taxon>Flavobacteriia</taxon>
        <taxon>Flavobacteriales</taxon>
        <taxon>Flavobacteriaceae</taxon>
        <taxon>Flavobacterium</taxon>
    </lineage>
</organism>
<feature type="signal peptide" evidence="1">
    <location>
        <begin position="1"/>
        <end position="21"/>
    </location>
</feature>
<dbReference type="Proteomes" id="UP000216605">
    <property type="component" value="Unassembled WGS sequence"/>
</dbReference>
<dbReference type="InterPro" id="IPR001478">
    <property type="entry name" value="PDZ"/>
</dbReference>
<dbReference type="RefSeq" id="WP_094415471.1">
    <property type="nucleotide sequence ID" value="NZ_NOXV01000282.1"/>
</dbReference>
<feature type="chain" id="PRO_5012536037" evidence="1">
    <location>
        <begin position="22"/>
        <end position="476"/>
    </location>
</feature>
<dbReference type="Pfam" id="PF03572">
    <property type="entry name" value="Peptidase_S41"/>
    <property type="match status" value="1"/>
</dbReference>
<evidence type="ECO:0000259" key="2">
    <source>
        <dbReference type="PROSITE" id="PS50106"/>
    </source>
</evidence>
<dbReference type="Gene3D" id="2.30.42.10">
    <property type="match status" value="1"/>
</dbReference>
<dbReference type="GO" id="GO:0030288">
    <property type="term" value="C:outer membrane-bounded periplasmic space"/>
    <property type="evidence" value="ECO:0007669"/>
    <property type="project" value="TreeGrafter"/>
</dbReference>
<dbReference type="PANTHER" id="PTHR32060">
    <property type="entry name" value="TAIL-SPECIFIC PROTEASE"/>
    <property type="match status" value="1"/>
</dbReference>
<dbReference type="GO" id="GO:0007165">
    <property type="term" value="P:signal transduction"/>
    <property type="evidence" value="ECO:0007669"/>
    <property type="project" value="TreeGrafter"/>
</dbReference>
<reference evidence="3 4" key="1">
    <citation type="submission" date="2017-07" db="EMBL/GenBank/DDBJ databases">
        <title>Flavobacterium cyanobacteriorum sp. nov., isolated from cyanobacterial aggregates in a eutrophic lake.</title>
        <authorList>
            <person name="Cai H."/>
        </authorList>
    </citation>
    <scope>NUCLEOTIDE SEQUENCE [LARGE SCALE GENOMIC DNA]</scope>
    <source>
        <strain evidence="3 4">TH021</strain>
    </source>
</reference>
<dbReference type="Gene3D" id="3.90.226.10">
    <property type="entry name" value="2-enoyl-CoA Hydratase, Chain A, domain 1"/>
    <property type="match status" value="1"/>
</dbReference>